<keyword evidence="3" id="KW-1185">Reference proteome</keyword>
<reference evidence="2 3" key="1">
    <citation type="submission" date="2019-03" db="EMBL/GenBank/DDBJ databases">
        <title>Genomic Encyclopedia of Type Strains, Phase IV (KMG-IV): sequencing the most valuable type-strain genomes for metagenomic binning, comparative biology and taxonomic classification.</title>
        <authorList>
            <person name="Goeker M."/>
        </authorList>
    </citation>
    <scope>NUCLEOTIDE SEQUENCE [LARGE SCALE GENOMIC DNA]</scope>
    <source>
        <strain evidence="2 3">DSM 25903</strain>
    </source>
</reference>
<evidence type="ECO:0000313" key="3">
    <source>
        <dbReference type="Proteomes" id="UP000295122"/>
    </source>
</evidence>
<dbReference type="InterPro" id="IPR027405">
    <property type="entry name" value="YidB-like"/>
</dbReference>
<dbReference type="EMBL" id="SNZR01000013">
    <property type="protein sequence ID" value="TDR90138.1"/>
    <property type="molecule type" value="Genomic_DNA"/>
</dbReference>
<dbReference type="Pfam" id="PF20159">
    <property type="entry name" value="YidB"/>
    <property type="match status" value="1"/>
</dbReference>
<proteinExistence type="predicted"/>
<dbReference type="InterPro" id="IPR045372">
    <property type="entry name" value="YidB"/>
</dbReference>
<dbReference type="Gene3D" id="1.10.10.690">
    <property type="entry name" value="YidB-like"/>
    <property type="match status" value="1"/>
</dbReference>
<evidence type="ECO:0000313" key="2">
    <source>
        <dbReference type="EMBL" id="TDR90138.1"/>
    </source>
</evidence>
<gene>
    <name evidence="2" type="ORF">EV668_2980</name>
</gene>
<dbReference type="Proteomes" id="UP000295122">
    <property type="component" value="Unassembled WGS sequence"/>
</dbReference>
<name>A0A4R7BW71_9HYPH</name>
<evidence type="ECO:0000256" key="1">
    <source>
        <dbReference type="SAM" id="MobiDB-lite"/>
    </source>
</evidence>
<dbReference type="AlphaFoldDB" id="A0A4R7BW71"/>
<protein>
    <submittedName>
        <fullName evidence="2">Uncharacterized protein YidB (DUF937 family)</fullName>
    </submittedName>
</protein>
<comment type="caution">
    <text evidence="2">The sequence shown here is derived from an EMBL/GenBank/DDBJ whole genome shotgun (WGS) entry which is preliminary data.</text>
</comment>
<organism evidence="2 3">
    <name type="scientific">Enterovirga rhinocerotis</name>
    <dbReference type="NCBI Taxonomy" id="1339210"/>
    <lineage>
        <taxon>Bacteria</taxon>
        <taxon>Pseudomonadati</taxon>
        <taxon>Pseudomonadota</taxon>
        <taxon>Alphaproteobacteria</taxon>
        <taxon>Hyphomicrobiales</taxon>
        <taxon>Methylobacteriaceae</taxon>
        <taxon>Enterovirga</taxon>
    </lineage>
</organism>
<dbReference type="SUPFAM" id="SSF140804">
    <property type="entry name" value="YidB-like"/>
    <property type="match status" value="1"/>
</dbReference>
<feature type="region of interest" description="Disordered" evidence="1">
    <location>
        <begin position="76"/>
        <end position="104"/>
    </location>
</feature>
<accession>A0A4R7BW71</accession>
<sequence length="190" mass="18965">MGLLDNILGSKDGGSTSPLTKILLALLAAKAASSYFGKDDASAAKAEAAPAPDQSGTIQSGILAGFPSLESIAGSIFGRGDAPAQNAPGSSPEPAGSGTIQSGVLAGLPSLDSLLDRFRGGGLGDKVDSWVGPGENKPVAPTELNSVLDERTLGELEKATGLPRDQLLQQLSSVLPQAISKLSSGGSGTR</sequence>